<dbReference type="Pfam" id="PF08546">
    <property type="entry name" value="ApbA_C"/>
    <property type="match status" value="1"/>
</dbReference>
<evidence type="ECO:0000256" key="10">
    <source>
        <dbReference type="ARBA" id="ARBA00048793"/>
    </source>
</evidence>
<comment type="catalytic activity">
    <reaction evidence="10 11">
        <text>(R)-pantoate + NADP(+) = 2-dehydropantoate + NADPH + H(+)</text>
        <dbReference type="Rhea" id="RHEA:16233"/>
        <dbReference type="ChEBI" id="CHEBI:11561"/>
        <dbReference type="ChEBI" id="CHEBI:15378"/>
        <dbReference type="ChEBI" id="CHEBI:15980"/>
        <dbReference type="ChEBI" id="CHEBI:57783"/>
        <dbReference type="ChEBI" id="CHEBI:58349"/>
        <dbReference type="EC" id="1.1.1.169"/>
    </reaction>
</comment>
<dbReference type="EMBL" id="JABXYM010000001">
    <property type="protein sequence ID" value="MCR6095933.1"/>
    <property type="molecule type" value="Genomic_DNA"/>
</dbReference>
<comment type="similarity">
    <text evidence="3 11">Belongs to the ketopantoate reductase family.</text>
</comment>
<evidence type="ECO:0000256" key="1">
    <source>
        <dbReference type="ARBA" id="ARBA00002919"/>
    </source>
</evidence>
<dbReference type="Gene3D" id="1.10.1040.10">
    <property type="entry name" value="N-(1-d-carboxylethyl)-l-norvaline Dehydrogenase, domain 2"/>
    <property type="match status" value="1"/>
</dbReference>
<dbReference type="InterPro" id="IPR003710">
    <property type="entry name" value="ApbA"/>
</dbReference>
<dbReference type="PANTHER" id="PTHR43765">
    <property type="entry name" value="2-DEHYDROPANTOATE 2-REDUCTASE-RELATED"/>
    <property type="match status" value="1"/>
</dbReference>
<feature type="domain" description="Ketopantoate reductase N-terminal" evidence="12">
    <location>
        <begin position="3"/>
        <end position="148"/>
    </location>
</feature>
<dbReference type="InterPro" id="IPR013752">
    <property type="entry name" value="KPA_reductase"/>
</dbReference>
<evidence type="ECO:0000256" key="8">
    <source>
        <dbReference type="ARBA" id="ARBA00023002"/>
    </source>
</evidence>
<evidence type="ECO:0000256" key="11">
    <source>
        <dbReference type="RuleBase" id="RU362068"/>
    </source>
</evidence>
<evidence type="ECO:0000256" key="4">
    <source>
        <dbReference type="ARBA" id="ARBA00013014"/>
    </source>
</evidence>
<accession>A0A9Q4B079</accession>
<evidence type="ECO:0000256" key="6">
    <source>
        <dbReference type="ARBA" id="ARBA00022655"/>
    </source>
</evidence>
<dbReference type="AlphaFoldDB" id="A0A9Q4B079"/>
<sequence>MNIAIIGGGSIGLLTASCLNSYLHNLLIVTRTSQQADAIGKKGLLYTSEQEKKTMMLEAVSQAHINKLEADLVIVTLKQTVLDRWFTWARENIALETPLLFLQNGMGHLEKANKVLPHPIIAGIVTHGAEKVSQTHVIHHGFGELYTGGHVSLKSIIRKLELKVPSHFPIVWETSIEIRIKKKLLINAIINPLTAIYNVKNGRLLEESGLRKQVKLLFNEAIQILGLSEQDWMLVKNVIQQTSENTSSMRADLKAGKETEIDAIVGYLLTKGHEQKKQINHLEAVYRQIKSLEKGNSHG</sequence>
<evidence type="ECO:0000256" key="9">
    <source>
        <dbReference type="ARBA" id="ARBA00032024"/>
    </source>
</evidence>
<keyword evidence="7 11" id="KW-0521">NADP</keyword>
<feature type="domain" description="Ketopantoate reductase C-terminal" evidence="13">
    <location>
        <begin position="180"/>
        <end position="292"/>
    </location>
</feature>
<dbReference type="NCBIfam" id="TIGR00745">
    <property type="entry name" value="apbA_panE"/>
    <property type="match status" value="1"/>
</dbReference>
<comment type="caution">
    <text evidence="14">The sequence shown here is derived from an EMBL/GenBank/DDBJ whole genome shotgun (WGS) entry which is preliminary data.</text>
</comment>
<dbReference type="InterPro" id="IPR013332">
    <property type="entry name" value="KPR_N"/>
</dbReference>
<dbReference type="SUPFAM" id="SSF48179">
    <property type="entry name" value="6-phosphogluconate dehydrogenase C-terminal domain-like"/>
    <property type="match status" value="1"/>
</dbReference>
<protein>
    <recommendedName>
        <fullName evidence="5 11">2-dehydropantoate 2-reductase</fullName>
        <ecNumber evidence="4 11">1.1.1.169</ecNumber>
    </recommendedName>
    <alternativeName>
        <fullName evidence="9 11">Ketopantoate reductase</fullName>
    </alternativeName>
</protein>
<proteinExistence type="inferred from homology"/>
<name>A0A9Q4B079_SALAG</name>
<dbReference type="Proteomes" id="UP001057753">
    <property type="component" value="Unassembled WGS sequence"/>
</dbReference>
<evidence type="ECO:0000256" key="5">
    <source>
        <dbReference type="ARBA" id="ARBA00019465"/>
    </source>
</evidence>
<evidence type="ECO:0000256" key="7">
    <source>
        <dbReference type="ARBA" id="ARBA00022857"/>
    </source>
</evidence>
<dbReference type="Pfam" id="PF02558">
    <property type="entry name" value="ApbA"/>
    <property type="match status" value="1"/>
</dbReference>
<dbReference type="EC" id="1.1.1.169" evidence="4 11"/>
<dbReference type="GO" id="GO:0008677">
    <property type="term" value="F:2-dehydropantoate 2-reductase activity"/>
    <property type="evidence" value="ECO:0007669"/>
    <property type="project" value="UniProtKB-EC"/>
</dbReference>
<evidence type="ECO:0000259" key="12">
    <source>
        <dbReference type="Pfam" id="PF02558"/>
    </source>
</evidence>
<dbReference type="Gene3D" id="3.40.50.720">
    <property type="entry name" value="NAD(P)-binding Rossmann-like Domain"/>
    <property type="match status" value="1"/>
</dbReference>
<dbReference type="PANTHER" id="PTHR43765:SF2">
    <property type="entry name" value="2-DEHYDROPANTOATE 2-REDUCTASE"/>
    <property type="match status" value="1"/>
</dbReference>
<dbReference type="RefSeq" id="WP_257820677.1">
    <property type="nucleotide sequence ID" value="NZ_JABXYM010000001.1"/>
</dbReference>
<evidence type="ECO:0000256" key="3">
    <source>
        <dbReference type="ARBA" id="ARBA00007870"/>
    </source>
</evidence>
<reference evidence="14" key="1">
    <citation type="submission" date="2020-06" db="EMBL/GenBank/DDBJ databases">
        <title>Insight into the genomes of haloalkaliphilic bacilli from Kenyan soda lakes.</title>
        <authorList>
            <person name="Mwirichia R."/>
            <person name="Villamizar G.C."/>
            <person name="Poehlein A."/>
            <person name="Mugweru J."/>
            <person name="Kipnyargis A."/>
            <person name="Kiplimo D."/>
            <person name="Orwa P."/>
            <person name="Daniel R."/>
        </authorList>
    </citation>
    <scope>NUCLEOTIDE SEQUENCE</scope>
    <source>
        <strain evidence="14">B1096_S55</strain>
    </source>
</reference>
<organism evidence="14 15">
    <name type="scientific">Salipaludibacillus agaradhaerens</name>
    <name type="common">Bacillus agaradhaerens</name>
    <dbReference type="NCBI Taxonomy" id="76935"/>
    <lineage>
        <taxon>Bacteria</taxon>
        <taxon>Bacillati</taxon>
        <taxon>Bacillota</taxon>
        <taxon>Bacilli</taxon>
        <taxon>Bacillales</taxon>
        <taxon>Bacillaceae</taxon>
    </lineage>
</organism>
<dbReference type="GO" id="GO:0015940">
    <property type="term" value="P:pantothenate biosynthetic process"/>
    <property type="evidence" value="ECO:0007669"/>
    <property type="project" value="UniProtKB-KW"/>
</dbReference>
<dbReference type="InterPro" id="IPR013328">
    <property type="entry name" value="6PGD_dom2"/>
</dbReference>
<gene>
    <name evidence="14" type="ORF">HXA33_05190</name>
</gene>
<keyword evidence="15" id="KW-1185">Reference proteome</keyword>
<comment type="function">
    <text evidence="1 11">Catalyzes the NADPH-dependent reduction of ketopantoate into pantoic acid.</text>
</comment>
<evidence type="ECO:0000313" key="15">
    <source>
        <dbReference type="Proteomes" id="UP001057753"/>
    </source>
</evidence>
<keyword evidence="6 11" id="KW-0566">Pantothenate biosynthesis</keyword>
<dbReference type="GO" id="GO:0050661">
    <property type="term" value="F:NADP binding"/>
    <property type="evidence" value="ECO:0007669"/>
    <property type="project" value="TreeGrafter"/>
</dbReference>
<dbReference type="InterPro" id="IPR036291">
    <property type="entry name" value="NAD(P)-bd_dom_sf"/>
</dbReference>
<evidence type="ECO:0000256" key="2">
    <source>
        <dbReference type="ARBA" id="ARBA00004994"/>
    </source>
</evidence>
<dbReference type="SUPFAM" id="SSF51735">
    <property type="entry name" value="NAD(P)-binding Rossmann-fold domains"/>
    <property type="match status" value="1"/>
</dbReference>
<evidence type="ECO:0000313" key="14">
    <source>
        <dbReference type="EMBL" id="MCR6095933.1"/>
    </source>
</evidence>
<dbReference type="GO" id="GO:0005737">
    <property type="term" value="C:cytoplasm"/>
    <property type="evidence" value="ECO:0007669"/>
    <property type="project" value="TreeGrafter"/>
</dbReference>
<keyword evidence="8 11" id="KW-0560">Oxidoreductase</keyword>
<comment type="pathway">
    <text evidence="2 11">Cofactor biosynthesis; (R)-pantothenate biosynthesis; (R)-pantoate from 3-methyl-2-oxobutanoate: step 2/2.</text>
</comment>
<evidence type="ECO:0000259" key="13">
    <source>
        <dbReference type="Pfam" id="PF08546"/>
    </source>
</evidence>
<dbReference type="InterPro" id="IPR050838">
    <property type="entry name" value="Ketopantoate_reductase"/>
</dbReference>
<dbReference type="InterPro" id="IPR008927">
    <property type="entry name" value="6-PGluconate_DH-like_C_sf"/>
</dbReference>